<proteinExistence type="predicted"/>
<evidence type="ECO:0000256" key="2">
    <source>
        <dbReference type="ARBA" id="ARBA00022692"/>
    </source>
</evidence>
<feature type="transmembrane region" description="Helical" evidence="6">
    <location>
        <begin position="733"/>
        <end position="756"/>
    </location>
</feature>
<evidence type="ECO:0000256" key="4">
    <source>
        <dbReference type="ARBA" id="ARBA00023136"/>
    </source>
</evidence>
<evidence type="ECO:0000256" key="1">
    <source>
        <dbReference type="ARBA" id="ARBA00004141"/>
    </source>
</evidence>
<feature type="domain" description="Integral membrane bound transporter" evidence="8">
    <location>
        <begin position="657"/>
        <end position="793"/>
    </location>
</feature>
<feature type="transmembrane region" description="Helical" evidence="6">
    <location>
        <begin position="215"/>
        <end position="238"/>
    </location>
</feature>
<comment type="subcellular location">
    <subcellularLocation>
        <location evidence="1">Membrane</location>
        <topology evidence="1">Multi-pass membrane protein</topology>
    </subcellularLocation>
</comment>
<reference evidence="9" key="1">
    <citation type="journal article" date="2023" name="Mol. Phylogenet. Evol.">
        <title>Genome-scale phylogeny and comparative genomics of the fungal order Sordariales.</title>
        <authorList>
            <person name="Hensen N."/>
            <person name="Bonometti L."/>
            <person name="Westerberg I."/>
            <person name="Brannstrom I.O."/>
            <person name="Guillou S."/>
            <person name="Cros-Aarteil S."/>
            <person name="Calhoun S."/>
            <person name="Haridas S."/>
            <person name="Kuo A."/>
            <person name="Mondo S."/>
            <person name="Pangilinan J."/>
            <person name="Riley R."/>
            <person name="LaButti K."/>
            <person name="Andreopoulos B."/>
            <person name="Lipzen A."/>
            <person name="Chen C."/>
            <person name="Yan M."/>
            <person name="Daum C."/>
            <person name="Ng V."/>
            <person name="Clum A."/>
            <person name="Steindorff A."/>
            <person name="Ohm R.A."/>
            <person name="Martin F."/>
            <person name="Silar P."/>
            <person name="Natvig D.O."/>
            <person name="Lalanne C."/>
            <person name="Gautier V."/>
            <person name="Ament-Velasquez S.L."/>
            <person name="Kruys A."/>
            <person name="Hutchinson M.I."/>
            <person name="Powell A.J."/>
            <person name="Barry K."/>
            <person name="Miller A.N."/>
            <person name="Grigoriev I.V."/>
            <person name="Debuchy R."/>
            <person name="Gladieux P."/>
            <person name="Hiltunen Thoren M."/>
            <person name="Johannesson H."/>
        </authorList>
    </citation>
    <scope>NUCLEOTIDE SEQUENCE</scope>
    <source>
        <strain evidence="9">CBS 103.79</strain>
    </source>
</reference>
<comment type="caution">
    <text evidence="9">The sequence shown here is derived from an EMBL/GenBank/DDBJ whole genome shotgun (WGS) entry which is preliminary data.</text>
</comment>
<feature type="region of interest" description="Disordered" evidence="5">
    <location>
        <begin position="274"/>
        <end position="307"/>
    </location>
</feature>
<evidence type="ECO:0000256" key="6">
    <source>
        <dbReference type="SAM" id="Phobius"/>
    </source>
</evidence>
<feature type="transmembrane region" description="Helical" evidence="6">
    <location>
        <begin position="776"/>
        <end position="798"/>
    </location>
</feature>
<keyword evidence="4 6" id="KW-0472">Membrane</keyword>
<feature type="compositionally biased region" description="Basic and acidic residues" evidence="5">
    <location>
        <begin position="288"/>
        <end position="307"/>
    </location>
</feature>
<dbReference type="PANTHER" id="PTHR37994">
    <property type="entry name" value="ARAE_2_N DOMAIN-CONTAINING PROTEIN-RELATED"/>
    <property type="match status" value="1"/>
</dbReference>
<feature type="transmembrane region" description="Helical" evidence="6">
    <location>
        <begin position="685"/>
        <end position="703"/>
    </location>
</feature>
<feature type="transmembrane region" description="Helical" evidence="6">
    <location>
        <begin position="157"/>
        <end position="177"/>
    </location>
</feature>
<dbReference type="InterPro" id="IPR018823">
    <property type="entry name" value="ArAE_2_N"/>
</dbReference>
<reference evidence="9" key="2">
    <citation type="submission" date="2023-05" db="EMBL/GenBank/DDBJ databases">
        <authorList>
            <consortium name="Lawrence Berkeley National Laboratory"/>
            <person name="Steindorff A."/>
            <person name="Hensen N."/>
            <person name="Bonometti L."/>
            <person name="Westerberg I."/>
            <person name="Brannstrom I.O."/>
            <person name="Guillou S."/>
            <person name="Cros-Aarteil S."/>
            <person name="Calhoun S."/>
            <person name="Haridas S."/>
            <person name="Kuo A."/>
            <person name="Mondo S."/>
            <person name="Pangilinan J."/>
            <person name="Riley R."/>
            <person name="Labutti K."/>
            <person name="Andreopoulos B."/>
            <person name="Lipzen A."/>
            <person name="Chen C."/>
            <person name="Yanf M."/>
            <person name="Daum C."/>
            <person name="Ng V."/>
            <person name="Clum A."/>
            <person name="Ohm R."/>
            <person name="Martin F."/>
            <person name="Silar P."/>
            <person name="Natvig D."/>
            <person name="Lalanne C."/>
            <person name="Gautier V."/>
            <person name="Ament-Velasquez S.L."/>
            <person name="Kruys A."/>
            <person name="Hutchinson M.I."/>
            <person name="Powell A.J."/>
            <person name="Barry K."/>
            <person name="Miller A.N."/>
            <person name="Grigoriev I.V."/>
            <person name="Debuchy R."/>
            <person name="Gladieux P."/>
            <person name="Thoren M.H."/>
            <person name="Johannesson H."/>
        </authorList>
    </citation>
    <scope>NUCLEOTIDE SEQUENCE</scope>
    <source>
        <strain evidence="9">CBS 103.79</strain>
    </source>
</reference>
<feature type="region of interest" description="Disordered" evidence="5">
    <location>
        <begin position="1030"/>
        <end position="1054"/>
    </location>
</feature>
<dbReference type="PANTHER" id="PTHR37994:SF4">
    <property type="entry name" value="ER TRANSPORTER 6TM N-TERMINAL DOMAIN-CONTAINING PROTEIN-RELATED"/>
    <property type="match status" value="1"/>
</dbReference>
<feature type="transmembrane region" description="Helical" evidence="6">
    <location>
        <begin position="709"/>
        <end position="726"/>
    </location>
</feature>
<feature type="compositionally biased region" description="Basic and acidic residues" evidence="5">
    <location>
        <begin position="1"/>
        <end position="18"/>
    </location>
</feature>
<dbReference type="Proteomes" id="UP001303889">
    <property type="component" value="Unassembled WGS sequence"/>
</dbReference>
<keyword evidence="10" id="KW-1185">Reference proteome</keyword>
<dbReference type="GO" id="GO:0016020">
    <property type="term" value="C:membrane"/>
    <property type="evidence" value="ECO:0007669"/>
    <property type="project" value="UniProtKB-SubCell"/>
</dbReference>
<gene>
    <name evidence="9" type="ORF">C8A05DRAFT_30703</name>
</gene>
<feature type="compositionally biased region" description="Polar residues" evidence="5">
    <location>
        <begin position="277"/>
        <end position="287"/>
    </location>
</feature>
<organism evidence="9 10">
    <name type="scientific">Staphylotrichum tortipilum</name>
    <dbReference type="NCBI Taxonomy" id="2831512"/>
    <lineage>
        <taxon>Eukaryota</taxon>
        <taxon>Fungi</taxon>
        <taxon>Dikarya</taxon>
        <taxon>Ascomycota</taxon>
        <taxon>Pezizomycotina</taxon>
        <taxon>Sordariomycetes</taxon>
        <taxon>Sordariomycetidae</taxon>
        <taxon>Sordariales</taxon>
        <taxon>Chaetomiaceae</taxon>
        <taxon>Staphylotrichum</taxon>
    </lineage>
</organism>
<evidence type="ECO:0000256" key="5">
    <source>
        <dbReference type="SAM" id="MobiDB-lite"/>
    </source>
</evidence>
<feature type="transmembrane region" description="Helical" evidence="6">
    <location>
        <begin position="662"/>
        <end position="678"/>
    </location>
</feature>
<feature type="compositionally biased region" description="Basic and acidic residues" evidence="5">
    <location>
        <begin position="34"/>
        <end position="45"/>
    </location>
</feature>
<feature type="transmembrane region" description="Helical" evidence="6">
    <location>
        <begin position="115"/>
        <end position="137"/>
    </location>
</feature>
<keyword evidence="2 6" id="KW-0812">Transmembrane</keyword>
<evidence type="ECO:0000313" key="9">
    <source>
        <dbReference type="EMBL" id="KAK3905473.1"/>
    </source>
</evidence>
<evidence type="ECO:0000313" key="10">
    <source>
        <dbReference type="Proteomes" id="UP001303889"/>
    </source>
</evidence>
<dbReference type="InterPro" id="IPR049453">
    <property type="entry name" value="Memb_transporter_dom"/>
</dbReference>
<evidence type="ECO:0000259" key="7">
    <source>
        <dbReference type="Pfam" id="PF10337"/>
    </source>
</evidence>
<feature type="transmembrane region" description="Helical" evidence="6">
    <location>
        <begin position="184"/>
        <end position="203"/>
    </location>
</feature>
<dbReference type="AlphaFoldDB" id="A0AAN6MS87"/>
<feature type="transmembrane region" description="Helical" evidence="6">
    <location>
        <begin position="85"/>
        <end position="106"/>
    </location>
</feature>
<sequence>MAPPEDDARPLEAADRPRTSGTAPVGSFRGSTSESRDGPTEDKKPSRLASIAAKLGLDAVTIIAMIKGSLPPIIGLAMLQSKTVANHYTTLGYLMPIVSVISLAILPRGKFMMNLFLNALAICAGSAIAMLALWSAVKARQNTTTPGTPGALPGAYNSSQSVVCAIWLFANIWFANVVRAKLPIFNLPVITYSILANVAATFGPFMTTTTAARSFVVRLMTAMLTALALATGVNLLVFPVSSRLVVFKELAGAIGLLRKLVSLQKVYLATHEPGPTATANPSTQTETFLEKGDGEPHHDGDEPRLSKQEEAAKALEEVGAKMRELAGKLHADLPFAKRDVAWGKLDAKDLGEIYKLFRNVFVPVFGMNTIIDIFKRFSERPDWDSTEDAPDAKDLEKHVWNEVMKQIQEPFDILSGAVDQGLEHAAICLELIPRPLRPAGRRRRSIFSHHDVEFEAGIDPMPGDSGFSHLLDDKILAFSARKGELLKKWMQQRGIDLDQGTADRPYFQSERDQVQLYIILYMENLMHAAGEAVQDLVDFADEKVNDGTMSRKRLITPTLRRLRKWIVAVFSNEDSSADQTPDAMEAGANNVHFGEAYNRKRDPEHLPPETTWERFGNVLRVITRFLGSEESAFGFRVACATMTVGIVAFLKNTQSFFMEQRLVWALVIISIGMTMTSGQSFFGFLCRVVGTIVAMCLSLAIWYMVDGHVAGVIVFLWLSIFINYYFFIKYPRFVPAILISIVTQVLIIGYELQVLTLGRAVSEQTGQPFYPTYLLAPYRVACVAGGSLVAFIWTIFPYPLTDRTWLRRDLSATLYLLANYFGVISSTVRSNVHCTAGDVNTPGTPAHGLFKVGRKIFGKVMMLIPSMSQHSEWQRWEPTVGGKFPREAYEDIIKRSTRIMAYLTLASYTMMHPTRARLNDRGDLDDRHSRRSHVLGGSLSLHTHSRAASISSINHEWLGALAGVLDVLKPTHHTILSNLTLLSNSLLSGQSLPPFLPLPRPYEMTHQLMRIRRAPPLVLDVDEDEEEDIADGSPIRMVNSRTGRDDDDTTATASHQRYHYRDTQRDRAVANVLDPRNIEQPGYAEFAVLQICTTLVCDDLEGLMRAVSGLVGVVDFSFQFGESESRLYLGGRLDGKRKAQ</sequence>
<name>A0AAN6MS87_9PEZI</name>
<protein>
    <recommendedName>
        <fullName evidence="11">ER transporter 6TM N-terminal domain-containing protein</fullName>
    </recommendedName>
</protein>
<feature type="transmembrane region" description="Helical" evidence="6">
    <location>
        <begin position="633"/>
        <end position="650"/>
    </location>
</feature>
<feature type="domain" description="Putative ER transporter 6TM N-terminal" evidence="7">
    <location>
        <begin position="156"/>
        <end position="377"/>
    </location>
</feature>
<accession>A0AAN6MS87</accession>
<dbReference type="Pfam" id="PF10337">
    <property type="entry name" value="ArAE_2_N"/>
    <property type="match status" value="1"/>
</dbReference>
<evidence type="ECO:0000259" key="8">
    <source>
        <dbReference type="Pfam" id="PF13515"/>
    </source>
</evidence>
<dbReference type="EMBL" id="MU855357">
    <property type="protein sequence ID" value="KAK3905473.1"/>
    <property type="molecule type" value="Genomic_DNA"/>
</dbReference>
<keyword evidence="3 6" id="KW-1133">Transmembrane helix</keyword>
<dbReference type="Pfam" id="PF13515">
    <property type="entry name" value="FUSC_2"/>
    <property type="match status" value="1"/>
</dbReference>
<evidence type="ECO:0008006" key="11">
    <source>
        <dbReference type="Google" id="ProtNLM"/>
    </source>
</evidence>
<feature type="region of interest" description="Disordered" evidence="5">
    <location>
        <begin position="1"/>
        <end position="45"/>
    </location>
</feature>
<evidence type="ECO:0000256" key="3">
    <source>
        <dbReference type="ARBA" id="ARBA00022989"/>
    </source>
</evidence>